<proteinExistence type="predicted"/>
<dbReference type="Proteomes" id="UP000014760">
    <property type="component" value="Unassembled WGS sequence"/>
</dbReference>
<evidence type="ECO:0000313" key="2">
    <source>
        <dbReference type="EMBL" id="ELT93930.1"/>
    </source>
</evidence>
<evidence type="ECO:0000256" key="1">
    <source>
        <dbReference type="SAM" id="MobiDB-lite"/>
    </source>
</evidence>
<reference evidence="4" key="1">
    <citation type="submission" date="2012-12" db="EMBL/GenBank/DDBJ databases">
        <authorList>
            <person name="Hellsten U."/>
            <person name="Grimwood J."/>
            <person name="Chapman J.A."/>
            <person name="Shapiro H."/>
            <person name="Aerts A."/>
            <person name="Otillar R.P."/>
            <person name="Terry A.Y."/>
            <person name="Boore J.L."/>
            <person name="Simakov O."/>
            <person name="Marletaz F."/>
            <person name="Cho S.-J."/>
            <person name="Edsinger-Gonzales E."/>
            <person name="Havlak P."/>
            <person name="Kuo D.-H."/>
            <person name="Larsson T."/>
            <person name="Lv J."/>
            <person name="Arendt D."/>
            <person name="Savage R."/>
            <person name="Osoegawa K."/>
            <person name="de Jong P."/>
            <person name="Lindberg D.R."/>
            <person name="Seaver E.C."/>
            <person name="Weisblat D.A."/>
            <person name="Putnam N.H."/>
            <person name="Grigoriev I.V."/>
            <person name="Rokhsar D.S."/>
        </authorList>
    </citation>
    <scope>NUCLEOTIDE SEQUENCE</scope>
    <source>
        <strain evidence="4">I ESC-2004</strain>
    </source>
</reference>
<evidence type="ECO:0000313" key="4">
    <source>
        <dbReference type="Proteomes" id="UP000014760"/>
    </source>
</evidence>
<dbReference type="EMBL" id="AMQN01029455">
    <property type="status" value="NOT_ANNOTATED_CDS"/>
    <property type="molecule type" value="Genomic_DNA"/>
</dbReference>
<dbReference type="EMBL" id="KB309562">
    <property type="protein sequence ID" value="ELT93930.1"/>
    <property type="molecule type" value="Genomic_DNA"/>
</dbReference>
<organism evidence="2">
    <name type="scientific">Capitella teleta</name>
    <name type="common">Polychaete worm</name>
    <dbReference type="NCBI Taxonomy" id="283909"/>
    <lineage>
        <taxon>Eukaryota</taxon>
        <taxon>Metazoa</taxon>
        <taxon>Spiralia</taxon>
        <taxon>Lophotrochozoa</taxon>
        <taxon>Annelida</taxon>
        <taxon>Polychaeta</taxon>
        <taxon>Sedentaria</taxon>
        <taxon>Scolecida</taxon>
        <taxon>Capitellidae</taxon>
        <taxon>Capitella</taxon>
    </lineage>
</organism>
<protein>
    <submittedName>
        <fullName evidence="2 3">Uncharacterized protein</fullName>
    </submittedName>
</protein>
<dbReference type="EnsemblMetazoa" id="CapteT205864">
    <property type="protein sequence ID" value="CapteP205864"/>
    <property type="gene ID" value="CapteG205864"/>
</dbReference>
<reference evidence="3" key="3">
    <citation type="submission" date="2015-06" db="UniProtKB">
        <authorList>
            <consortium name="EnsemblMetazoa"/>
        </authorList>
    </citation>
    <scope>IDENTIFICATION</scope>
</reference>
<dbReference type="HOGENOM" id="CLU_2177297_0_0_1"/>
<name>R7TSC7_CAPTE</name>
<accession>R7TSC7</accession>
<sequence>MALVTVQRTPTPSNSPDTLSSSLVSILAQILGRGRKYALGDTENAFDPGELDDCLGDEADGLKPPSRSRSSPGKVEVPSLKLGQPMRHGHNSSVCCPTAQTGWALYVTLY</sequence>
<keyword evidence="4" id="KW-1185">Reference proteome</keyword>
<feature type="compositionally biased region" description="Acidic residues" evidence="1">
    <location>
        <begin position="49"/>
        <end position="59"/>
    </location>
</feature>
<dbReference type="AlphaFoldDB" id="R7TSC7"/>
<evidence type="ECO:0000313" key="3">
    <source>
        <dbReference type="EnsemblMetazoa" id="CapteP205864"/>
    </source>
</evidence>
<feature type="region of interest" description="Disordered" evidence="1">
    <location>
        <begin position="41"/>
        <end position="93"/>
    </location>
</feature>
<reference evidence="2 4" key="2">
    <citation type="journal article" date="2013" name="Nature">
        <title>Insights into bilaterian evolution from three spiralian genomes.</title>
        <authorList>
            <person name="Simakov O."/>
            <person name="Marletaz F."/>
            <person name="Cho S.J."/>
            <person name="Edsinger-Gonzales E."/>
            <person name="Havlak P."/>
            <person name="Hellsten U."/>
            <person name="Kuo D.H."/>
            <person name="Larsson T."/>
            <person name="Lv J."/>
            <person name="Arendt D."/>
            <person name="Savage R."/>
            <person name="Osoegawa K."/>
            <person name="de Jong P."/>
            <person name="Grimwood J."/>
            <person name="Chapman J.A."/>
            <person name="Shapiro H."/>
            <person name="Aerts A."/>
            <person name="Otillar R.P."/>
            <person name="Terry A.Y."/>
            <person name="Boore J.L."/>
            <person name="Grigoriev I.V."/>
            <person name="Lindberg D.R."/>
            <person name="Seaver E.C."/>
            <person name="Weisblat D.A."/>
            <person name="Putnam N.H."/>
            <person name="Rokhsar D.S."/>
        </authorList>
    </citation>
    <scope>NUCLEOTIDE SEQUENCE</scope>
    <source>
        <strain evidence="2 4">I ESC-2004</strain>
    </source>
</reference>
<feature type="non-terminal residue" evidence="2">
    <location>
        <position position="110"/>
    </location>
</feature>
<gene>
    <name evidence="2" type="ORF">CAPTEDRAFT_205864</name>
</gene>